<evidence type="ECO:0000259" key="2">
    <source>
        <dbReference type="Pfam" id="PF18942"/>
    </source>
</evidence>
<evidence type="ECO:0000313" key="3">
    <source>
        <dbReference type="EMBL" id="HIX45733.1"/>
    </source>
</evidence>
<dbReference type="Pfam" id="PF18942">
    <property type="entry name" value="DUF5689"/>
    <property type="match status" value="1"/>
</dbReference>
<evidence type="ECO:0000256" key="1">
    <source>
        <dbReference type="SAM" id="SignalP"/>
    </source>
</evidence>
<dbReference type="Proteomes" id="UP000824246">
    <property type="component" value="Unassembled WGS sequence"/>
</dbReference>
<dbReference type="Gene3D" id="2.60.120.200">
    <property type="match status" value="1"/>
</dbReference>
<feature type="chain" id="PRO_5038559635" evidence="1">
    <location>
        <begin position="25"/>
        <end position="471"/>
    </location>
</feature>
<name>A0A9D1VSF1_9BACT</name>
<accession>A0A9D1VSF1</accession>
<feature type="domain" description="DUF5689" evidence="2">
    <location>
        <begin position="42"/>
        <end position="298"/>
    </location>
</feature>
<dbReference type="NCBIfam" id="NF038128">
    <property type="entry name" value="choice_anch_J"/>
    <property type="match status" value="1"/>
</dbReference>
<proteinExistence type="predicted"/>
<comment type="caution">
    <text evidence="3">The sequence shown here is derived from an EMBL/GenBank/DDBJ whole genome shotgun (WGS) entry which is preliminary data.</text>
</comment>
<reference evidence="3" key="1">
    <citation type="journal article" date="2021" name="PeerJ">
        <title>Extensive microbial diversity within the chicken gut microbiome revealed by metagenomics and culture.</title>
        <authorList>
            <person name="Gilroy R."/>
            <person name="Ravi A."/>
            <person name="Getino M."/>
            <person name="Pursley I."/>
            <person name="Horton D.L."/>
            <person name="Alikhan N.F."/>
            <person name="Baker D."/>
            <person name="Gharbi K."/>
            <person name="Hall N."/>
            <person name="Watson M."/>
            <person name="Adriaenssens E.M."/>
            <person name="Foster-Nyarko E."/>
            <person name="Jarju S."/>
            <person name="Secka A."/>
            <person name="Antonio M."/>
            <person name="Oren A."/>
            <person name="Chaudhuri R.R."/>
            <person name="La Ragione R."/>
            <person name="Hildebrand F."/>
            <person name="Pallen M.J."/>
        </authorList>
    </citation>
    <scope>NUCLEOTIDE SEQUENCE</scope>
    <source>
        <strain evidence="3">ChiHjej12B11-16260</strain>
    </source>
</reference>
<organism evidence="3 4">
    <name type="scientific">Candidatus Barnesiella excrementipullorum</name>
    <dbReference type="NCBI Taxonomy" id="2838479"/>
    <lineage>
        <taxon>Bacteria</taxon>
        <taxon>Pseudomonadati</taxon>
        <taxon>Bacteroidota</taxon>
        <taxon>Bacteroidia</taxon>
        <taxon>Bacteroidales</taxon>
        <taxon>Barnesiellaceae</taxon>
        <taxon>Barnesiella</taxon>
    </lineage>
</organism>
<keyword evidence="1" id="KW-0732">Signal</keyword>
<reference evidence="3" key="2">
    <citation type="submission" date="2021-04" db="EMBL/GenBank/DDBJ databases">
        <authorList>
            <person name="Gilroy R."/>
        </authorList>
    </citation>
    <scope>NUCLEOTIDE SEQUENCE</scope>
    <source>
        <strain evidence="3">ChiHjej12B11-16260</strain>
    </source>
</reference>
<feature type="signal peptide" evidence="1">
    <location>
        <begin position="1"/>
        <end position="24"/>
    </location>
</feature>
<gene>
    <name evidence="3" type="ORF">H9982_05890</name>
</gene>
<sequence length="471" mass="51671">MKYNKYTWALLATLGFTMAGCAKFDPIPADQLIVGEDAAWTETMSIADFKQTFDLKDSVFSINYIDTESEVIIKGRVTSTDVAGNIYKYMVIQDTQTGEALKVSVDAGSLSGTFPLGQVVAIKCKGLVLGRYADMVQLGIETFNTNYSRIEPGRIPYPYFDARVQCIGTPDSTAIIVQEITIPELLACDSTMYGRLVRIKDVHFTGLGDGGERLSDADKIFAPSTFNGTYNVGYPQARQIADADGNVAYISSSEYARFADLRIPDEDQWGDVVALVSWYKNSPTTEGEIQLTIRTLNDLEGFETGSAPTPTPAIFSETFLNGTLGEFTAYSVTGTQTWRADNQYGATISGYQNGSSHANEDWLISPAIDLSSCEKAAISFEHAINKGDVANLKTNHTLWISDNYTEGDPNNADWTQVTIATYPDGTSWNYVSSGQCSIPSQYLKAGVRFAFKYLCSDTESATWEMKNLTVK</sequence>
<protein>
    <submittedName>
        <fullName evidence="3">Choice-of-anchor J domain-containing protein</fullName>
    </submittedName>
</protein>
<dbReference type="AlphaFoldDB" id="A0A9D1VSF1"/>
<dbReference type="InterPro" id="IPR043744">
    <property type="entry name" value="DUF5689"/>
</dbReference>
<dbReference type="EMBL" id="DXFB01000152">
    <property type="protein sequence ID" value="HIX45733.1"/>
    <property type="molecule type" value="Genomic_DNA"/>
</dbReference>
<evidence type="ECO:0000313" key="4">
    <source>
        <dbReference type="Proteomes" id="UP000824246"/>
    </source>
</evidence>
<dbReference type="PROSITE" id="PS51257">
    <property type="entry name" value="PROKAR_LIPOPROTEIN"/>
    <property type="match status" value="1"/>
</dbReference>